<protein>
    <recommendedName>
        <fullName evidence="2">LysM domain-containing protein</fullName>
    </recommendedName>
</protein>
<dbReference type="Gene3D" id="3.10.350.10">
    <property type="entry name" value="LysM domain"/>
    <property type="match status" value="1"/>
</dbReference>
<gene>
    <name evidence="3" type="ORF">EDS130_LOCUS30214</name>
    <name evidence="4" type="ORF">XAT740_LOCUS32931</name>
</gene>
<organism evidence="4 5">
    <name type="scientific">Adineta ricciae</name>
    <name type="common">Rotifer</name>
    <dbReference type="NCBI Taxonomy" id="249248"/>
    <lineage>
        <taxon>Eukaryota</taxon>
        <taxon>Metazoa</taxon>
        <taxon>Spiralia</taxon>
        <taxon>Gnathifera</taxon>
        <taxon>Rotifera</taxon>
        <taxon>Eurotatoria</taxon>
        <taxon>Bdelloidea</taxon>
        <taxon>Adinetida</taxon>
        <taxon>Adinetidae</taxon>
        <taxon>Adineta</taxon>
    </lineage>
</organism>
<dbReference type="InterPro" id="IPR036779">
    <property type="entry name" value="LysM_dom_sf"/>
</dbReference>
<sequence length="246" mass="28124">MDKFPTDNSSSPFDVSPEARTLRDVVHSSKNTGRNYGSLAKSQIQPIFYISHRVELDDTLQRLALKYSINIQEIKRVNQVWSDAELRLLESVYIPVNATQLTSLQSLYPSLEILQNLPPITNRRQSSINEDATSSMRSSDSTTSIPTSNTSSYQDYFSKIDQQIRLTKKSLQSLDMNPQDSNVQSTLESDITSTRTTMRNNDRHRGAHHLSDNSVFVNIMSQNSREKYISTALQRIQREKDNFDEL</sequence>
<evidence type="ECO:0000256" key="1">
    <source>
        <dbReference type="SAM" id="MobiDB-lite"/>
    </source>
</evidence>
<reference evidence="4" key="1">
    <citation type="submission" date="2021-02" db="EMBL/GenBank/DDBJ databases">
        <authorList>
            <person name="Nowell W R."/>
        </authorList>
    </citation>
    <scope>NUCLEOTIDE SEQUENCE</scope>
</reference>
<dbReference type="OrthoDB" id="2107166at2759"/>
<evidence type="ECO:0000313" key="3">
    <source>
        <dbReference type="EMBL" id="CAF1293445.1"/>
    </source>
</evidence>
<feature type="compositionally biased region" description="Polar residues" evidence="1">
    <location>
        <begin position="122"/>
        <end position="132"/>
    </location>
</feature>
<dbReference type="Pfam" id="PF01476">
    <property type="entry name" value="LysM"/>
    <property type="match status" value="1"/>
</dbReference>
<proteinExistence type="predicted"/>
<evidence type="ECO:0000313" key="5">
    <source>
        <dbReference type="Proteomes" id="UP000663828"/>
    </source>
</evidence>
<name>A0A815J7N9_ADIRI</name>
<accession>A0A815J7N9</accession>
<feature type="domain" description="LysM" evidence="2">
    <location>
        <begin position="50"/>
        <end position="94"/>
    </location>
</feature>
<evidence type="ECO:0000259" key="2">
    <source>
        <dbReference type="PROSITE" id="PS51782"/>
    </source>
</evidence>
<dbReference type="PROSITE" id="PS51782">
    <property type="entry name" value="LYSM"/>
    <property type="match status" value="1"/>
</dbReference>
<dbReference type="AlphaFoldDB" id="A0A815J7N9"/>
<dbReference type="Proteomes" id="UP000663852">
    <property type="component" value="Unassembled WGS sequence"/>
</dbReference>
<dbReference type="InterPro" id="IPR045030">
    <property type="entry name" value="LYSM1-4"/>
</dbReference>
<dbReference type="EMBL" id="CAJNOR010003108">
    <property type="protein sequence ID" value="CAF1378333.1"/>
    <property type="molecule type" value="Genomic_DNA"/>
</dbReference>
<dbReference type="EMBL" id="CAJNOJ010000210">
    <property type="protein sequence ID" value="CAF1293445.1"/>
    <property type="molecule type" value="Genomic_DNA"/>
</dbReference>
<dbReference type="PANTHER" id="PTHR20932">
    <property type="entry name" value="LYSM AND PUTATIVE PEPTIDOGLYCAN-BINDING DOMAIN-CONTAINING PROTEIN"/>
    <property type="match status" value="1"/>
</dbReference>
<dbReference type="CDD" id="cd00118">
    <property type="entry name" value="LysM"/>
    <property type="match status" value="1"/>
</dbReference>
<feature type="compositionally biased region" description="Low complexity" evidence="1">
    <location>
        <begin position="133"/>
        <end position="152"/>
    </location>
</feature>
<comment type="caution">
    <text evidence="4">The sequence shown here is derived from an EMBL/GenBank/DDBJ whole genome shotgun (WGS) entry which is preliminary data.</text>
</comment>
<keyword evidence="5" id="KW-1185">Reference proteome</keyword>
<feature type="region of interest" description="Disordered" evidence="1">
    <location>
        <begin position="122"/>
        <end position="152"/>
    </location>
</feature>
<dbReference type="InterPro" id="IPR018392">
    <property type="entry name" value="LysM"/>
</dbReference>
<evidence type="ECO:0000313" key="4">
    <source>
        <dbReference type="EMBL" id="CAF1378333.1"/>
    </source>
</evidence>
<dbReference type="Proteomes" id="UP000663828">
    <property type="component" value="Unassembled WGS sequence"/>
</dbReference>
<dbReference type="PANTHER" id="PTHR20932:SF8">
    <property type="entry name" value="LD22649P"/>
    <property type="match status" value="1"/>
</dbReference>